<dbReference type="InterPro" id="IPR001202">
    <property type="entry name" value="WW_dom"/>
</dbReference>
<evidence type="ECO:0000313" key="3">
    <source>
        <dbReference type="EMBL" id="KZS92629.1"/>
    </source>
</evidence>
<proteinExistence type="predicted"/>
<feature type="region of interest" description="Disordered" evidence="1">
    <location>
        <begin position="181"/>
        <end position="457"/>
    </location>
</feature>
<dbReference type="OrthoDB" id="2367685at2759"/>
<feature type="domain" description="WW" evidence="2">
    <location>
        <begin position="8"/>
        <end position="40"/>
    </location>
</feature>
<feature type="compositionally biased region" description="Polar residues" evidence="1">
    <location>
        <begin position="335"/>
        <end position="354"/>
    </location>
</feature>
<feature type="region of interest" description="Disordered" evidence="1">
    <location>
        <begin position="77"/>
        <end position="150"/>
    </location>
</feature>
<feature type="compositionally biased region" description="Polar residues" evidence="1">
    <location>
        <begin position="542"/>
        <end position="559"/>
    </location>
</feature>
<name>A0A164TTJ7_9AGAM</name>
<dbReference type="Gene3D" id="2.20.70.10">
    <property type="match status" value="1"/>
</dbReference>
<feature type="compositionally biased region" description="Low complexity" evidence="1">
    <location>
        <begin position="248"/>
        <end position="257"/>
    </location>
</feature>
<feature type="region of interest" description="Disordered" evidence="1">
    <location>
        <begin position="687"/>
        <end position="786"/>
    </location>
</feature>
<accession>A0A164TTJ7</accession>
<feature type="compositionally biased region" description="Polar residues" evidence="1">
    <location>
        <begin position="141"/>
        <end position="150"/>
    </location>
</feature>
<sequence length="807" mass="85090">MAARMDNRPLPAGWTSHYDPPSKHWYYRNGHHSSWVHPADFVQNQAAASTNAEGSSSGGLSRAQLLYKSSLSQSTVPILPSPQVSHSPSPAPVSGQSTPRVVSSQTSSPLYTDTLSNPTQIRNTSSSPRHSRHESAPSPRYQATETTPAASANYATIPVESEQPKAPRILHTVAARPASVIEPPHPATTIPSAPPYHAASPPLEHQANHPSYSEKPPVQPSQPSYVVNQTPRAPEPPSHPNVGPPAAVPGSPSSQPPLKLNDQGQYGAVPPPLPQRQAQSPNRQSIVPSPNQPMPIAVQQSPMPPPIQHPPRPAPVHSQSQPIMQPPSLYPNMPAPSTNGPSDYPSPQQSNITPNGAGYPTPYPPQAQYPTSPPPPVPQNAVPPTPPLSPDSYFQTSPSPASGQFHSVPTTPYQGTQLPPPPQQQNHPRRQSAPPAFHNPPPGPVQAPIQVQRQAPQKHGFGRFGKALAGLAVGATIGIIAEGAIENMTGNQGDGSTFDMSGMGDAISNLIPGGGDSGTPDTTGFDSSTFDTSGTDFSSFGNQDPSAYSPDNTFNTDQGFNGGYDPTSIGGDQGYTPDTYGNTDPSMGGYDPSQGSGYVPADYGPTDYGSGYTPTTYGPSGSNPDLSQYNTDPTDNGGNDFNNDQSQGQDSSQSASGFFSHATHHRPNHHRGGASFVSTAQKIYTQYQHHAHQQNPAQNHHPQPSQPVGHHPYTATVQQPYTGNAGYPAQAPAQPQYPAYGPPPQQGHHVGYNQQPQGHHVGYAPQPQGNRGGYNQQAQGNAHRGSSAIKTGKALLAGAKIMGALLK</sequence>
<feature type="region of interest" description="Disordered" evidence="1">
    <location>
        <begin position="1"/>
        <end position="21"/>
    </location>
</feature>
<protein>
    <recommendedName>
        <fullName evidence="2">WW domain-containing protein</fullName>
    </recommendedName>
</protein>
<feature type="compositionally biased region" description="Polar residues" evidence="1">
    <location>
        <begin position="276"/>
        <end position="289"/>
    </location>
</feature>
<organism evidence="3 4">
    <name type="scientific">Sistotremastrum niveocremeum HHB9708</name>
    <dbReference type="NCBI Taxonomy" id="1314777"/>
    <lineage>
        <taxon>Eukaryota</taxon>
        <taxon>Fungi</taxon>
        <taxon>Dikarya</taxon>
        <taxon>Basidiomycota</taxon>
        <taxon>Agaricomycotina</taxon>
        <taxon>Agaricomycetes</taxon>
        <taxon>Sistotremastrales</taxon>
        <taxon>Sistotremastraceae</taxon>
        <taxon>Sertulicium</taxon>
        <taxon>Sertulicium niveocremeum</taxon>
    </lineage>
</organism>
<dbReference type="Proteomes" id="UP000076722">
    <property type="component" value="Unassembled WGS sequence"/>
</dbReference>
<reference evidence="3 4" key="1">
    <citation type="journal article" date="2016" name="Mol. Biol. Evol.">
        <title>Comparative Genomics of Early-Diverging Mushroom-Forming Fungi Provides Insights into the Origins of Lignocellulose Decay Capabilities.</title>
        <authorList>
            <person name="Nagy L.G."/>
            <person name="Riley R."/>
            <person name="Tritt A."/>
            <person name="Adam C."/>
            <person name="Daum C."/>
            <person name="Floudas D."/>
            <person name="Sun H."/>
            <person name="Yadav J.S."/>
            <person name="Pangilinan J."/>
            <person name="Larsson K.H."/>
            <person name="Matsuura K."/>
            <person name="Barry K."/>
            <person name="Labutti K."/>
            <person name="Kuo R."/>
            <person name="Ohm R.A."/>
            <person name="Bhattacharya S.S."/>
            <person name="Shirouzu T."/>
            <person name="Yoshinaga Y."/>
            <person name="Martin F.M."/>
            <person name="Grigoriev I.V."/>
            <person name="Hibbett D.S."/>
        </authorList>
    </citation>
    <scope>NUCLEOTIDE SEQUENCE [LARGE SCALE GENOMIC DNA]</scope>
    <source>
        <strain evidence="3 4">HHB9708</strain>
    </source>
</reference>
<feature type="region of interest" description="Disordered" evidence="1">
    <location>
        <begin position="511"/>
        <end position="673"/>
    </location>
</feature>
<dbReference type="PROSITE" id="PS50020">
    <property type="entry name" value="WW_DOMAIN_2"/>
    <property type="match status" value="1"/>
</dbReference>
<feature type="compositionally biased region" description="Pro residues" evidence="1">
    <location>
        <begin position="233"/>
        <end position="247"/>
    </location>
</feature>
<evidence type="ECO:0000313" key="4">
    <source>
        <dbReference type="Proteomes" id="UP000076722"/>
    </source>
</evidence>
<feature type="compositionally biased region" description="Low complexity" evidence="1">
    <location>
        <begin position="693"/>
        <end position="703"/>
    </location>
</feature>
<keyword evidence="4" id="KW-1185">Reference proteome</keyword>
<feature type="compositionally biased region" description="Polar residues" evidence="1">
    <location>
        <begin position="612"/>
        <end position="634"/>
    </location>
</feature>
<evidence type="ECO:0000259" key="2">
    <source>
        <dbReference type="PROSITE" id="PS50020"/>
    </source>
</evidence>
<feature type="compositionally biased region" description="Low complexity" evidence="1">
    <location>
        <begin position="635"/>
        <end position="660"/>
    </location>
</feature>
<feature type="compositionally biased region" description="Pro residues" evidence="1">
    <location>
        <begin position="361"/>
        <end position="389"/>
    </location>
</feature>
<feature type="compositionally biased region" description="Low complexity" evidence="1">
    <location>
        <begin position="518"/>
        <end position="541"/>
    </location>
</feature>
<feature type="compositionally biased region" description="Low complexity" evidence="1">
    <location>
        <begin position="725"/>
        <end position="739"/>
    </location>
</feature>
<gene>
    <name evidence="3" type="ORF">SISNIDRAFT_486148</name>
</gene>
<dbReference type="EMBL" id="KV419409">
    <property type="protein sequence ID" value="KZS92629.1"/>
    <property type="molecule type" value="Genomic_DNA"/>
</dbReference>
<feature type="compositionally biased region" description="Polar residues" evidence="1">
    <location>
        <begin position="392"/>
        <end position="408"/>
    </location>
</feature>
<feature type="compositionally biased region" description="Pro residues" evidence="1">
    <location>
        <begin position="302"/>
        <end position="314"/>
    </location>
</feature>
<evidence type="ECO:0000256" key="1">
    <source>
        <dbReference type="SAM" id="MobiDB-lite"/>
    </source>
</evidence>
<feature type="compositionally biased region" description="Basic residues" evidence="1">
    <location>
        <begin position="662"/>
        <end position="672"/>
    </location>
</feature>
<dbReference type="STRING" id="1314777.A0A164TTJ7"/>
<feature type="compositionally biased region" description="Polar residues" evidence="1">
    <location>
        <begin position="767"/>
        <end position="780"/>
    </location>
</feature>
<feature type="compositionally biased region" description="Polar residues" evidence="1">
    <location>
        <begin position="77"/>
        <end position="128"/>
    </location>
</feature>
<dbReference type="AlphaFoldDB" id="A0A164TTJ7"/>